<feature type="transmembrane region" description="Helical" evidence="8">
    <location>
        <begin position="219"/>
        <end position="252"/>
    </location>
</feature>
<dbReference type="InterPro" id="IPR000522">
    <property type="entry name" value="ABC_transptr_permease_BtuC"/>
</dbReference>
<comment type="subcellular location">
    <subcellularLocation>
        <location evidence="1">Cell membrane</location>
        <topology evidence="1">Multi-pass membrane protein</topology>
    </subcellularLocation>
</comment>
<proteinExistence type="inferred from homology"/>
<evidence type="ECO:0000256" key="3">
    <source>
        <dbReference type="ARBA" id="ARBA00022448"/>
    </source>
</evidence>
<dbReference type="InterPro" id="IPR037294">
    <property type="entry name" value="ABC_BtuC-like"/>
</dbReference>
<keyword evidence="7 8" id="KW-0472">Membrane</keyword>
<dbReference type="Gene3D" id="1.10.3470.10">
    <property type="entry name" value="ABC transporter involved in vitamin B12 uptake, BtuC"/>
    <property type="match status" value="1"/>
</dbReference>
<feature type="transmembrane region" description="Helical" evidence="8">
    <location>
        <begin position="45"/>
        <end position="67"/>
    </location>
</feature>
<dbReference type="Pfam" id="PF01032">
    <property type="entry name" value="FecCD"/>
    <property type="match status" value="1"/>
</dbReference>
<keyword evidence="5 8" id="KW-0812">Transmembrane</keyword>
<organism evidence="9 10">
    <name type="scientific">Candidatus Enterococcus ikei</name>
    <dbReference type="NCBI Taxonomy" id="2815326"/>
    <lineage>
        <taxon>Bacteria</taxon>
        <taxon>Bacillati</taxon>
        <taxon>Bacillota</taxon>
        <taxon>Bacilli</taxon>
        <taxon>Lactobacillales</taxon>
        <taxon>Enterococcaceae</taxon>
        <taxon>Enterococcus</taxon>
    </lineage>
</organism>
<feature type="transmembrane region" description="Helical" evidence="8">
    <location>
        <begin position="133"/>
        <end position="155"/>
    </location>
</feature>
<feature type="transmembrane region" description="Helical" evidence="8">
    <location>
        <begin position="264"/>
        <end position="285"/>
    </location>
</feature>
<comment type="similarity">
    <text evidence="2">Belongs to the binding-protein-dependent transport system permease family. FecCD subfamily.</text>
</comment>
<evidence type="ECO:0000313" key="10">
    <source>
        <dbReference type="Proteomes" id="UP000664632"/>
    </source>
</evidence>
<evidence type="ECO:0000256" key="8">
    <source>
        <dbReference type="SAM" id="Phobius"/>
    </source>
</evidence>
<dbReference type="SUPFAM" id="SSF81345">
    <property type="entry name" value="ABC transporter involved in vitamin B12 uptake, BtuC"/>
    <property type="match status" value="1"/>
</dbReference>
<evidence type="ECO:0000256" key="5">
    <source>
        <dbReference type="ARBA" id="ARBA00022692"/>
    </source>
</evidence>
<feature type="transmembrane region" description="Helical" evidence="8">
    <location>
        <begin position="88"/>
        <end position="121"/>
    </location>
</feature>
<dbReference type="PANTHER" id="PTHR30472:SF27">
    <property type="entry name" value="PETROBACTIN IMPORT SYSTEM PERMEASE PROTEIN YCLN"/>
    <property type="match status" value="1"/>
</dbReference>
<dbReference type="CDD" id="cd06550">
    <property type="entry name" value="TM_ABC_iron-siderophores_like"/>
    <property type="match status" value="1"/>
</dbReference>
<feature type="transmembrane region" description="Helical" evidence="8">
    <location>
        <begin position="291"/>
        <end position="310"/>
    </location>
</feature>
<feature type="transmembrane region" description="Helical" evidence="8">
    <location>
        <begin position="181"/>
        <end position="199"/>
    </location>
</feature>
<gene>
    <name evidence="9" type="ORF">JZO69_12415</name>
</gene>
<protein>
    <submittedName>
        <fullName evidence="9">Iron chelate uptake ABC transporter family permease subunit</fullName>
    </submittedName>
</protein>
<reference evidence="9 10" key="1">
    <citation type="submission" date="2021-03" db="EMBL/GenBank/DDBJ databases">
        <title>Enterococcal diversity collection.</title>
        <authorList>
            <person name="Gilmore M.S."/>
            <person name="Schwartzman J."/>
            <person name="Van Tyne D."/>
            <person name="Martin M."/>
            <person name="Earl A.M."/>
            <person name="Manson A.L."/>
            <person name="Straub T."/>
            <person name="Salamzade R."/>
            <person name="Saavedra J."/>
            <person name="Lebreton F."/>
            <person name="Prichula J."/>
            <person name="Schaufler K."/>
            <person name="Gaca A."/>
            <person name="Sgardioli B."/>
            <person name="Wagenaar J."/>
            <person name="Strong T."/>
        </authorList>
    </citation>
    <scope>NUCLEOTIDE SEQUENCE [LARGE SCALE GENOMIC DNA]</scope>
    <source>
        <strain evidence="9 10">DIV0869a</strain>
    </source>
</reference>
<evidence type="ECO:0000256" key="7">
    <source>
        <dbReference type="ARBA" id="ARBA00023136"/>
    </source>
</evidence>
<evidence type="ECO:0000256" key="2">
    <source>
        <dbReference type="ARBA" id="ARBA00007935"/>
    </source>
</evidence>
<evidence type="ECO:0000313" key="9">
    <source>
        <dbReference type="EMBL" id="MBO0441168.1"/>
    </source>
</evidence>
<dbReference type="PANTHER" id="PTHR30472">
    <property type="entry name" value="FERRIC ENTEROBACTIN TRANSPORT SYSTEM PERMEASE PROTEIN"/>
    <property type="match status" value="1"/>
</dbReference>
<evidence type="ECO:0000256" key="4">
    <source>
        <dbReference type="ARBA" id="ARBA00022475"/>
    </source>
</evidence>
<comment type="caution">
    <text evidence="9">The sequence shown here is derived from an EMBL/GenBank/DDBJ whole genome shotgun (WGS) entry which is preliminary data.</text>
</comment>
<dbReference type="Proteomes" id="UP000664632">
    <property type="component" value="Unassembled WGS sequence"/>
</dbReference>
<dbReference type="RefSeq" id="WP_207113184.1">
    <property type="nucleotide sequence ID" value="NZ_JAFLWD010000032.1"/>
</dbReference>
<name>A0ABS3H0Y4_9ENTE</name>
<sequence>MKKIGLFVLLLLLIVSSIFVGVKDISLAQLFQWDSQQQLVLLTTRIPRTISLVIAGSTISISGLIMQHLTQNKFVSPSTAGTMDSARLGILVVMILFPSAPLLFRSFVAFLFAFGGTLIFIYLTRFLPAKNQVMIPLIGVMFGNIIGSVATFFAYQFQLVQNMSSWLQGNFSTVMKGNYELLYLTIPLLIITYLFAYQFTVVGMGEDMATNLGLNYQRIQLFGLGIVALSSAVVLIMVGNIPFLGVIVPNIVSMRYGDHMKNTLAITAVGGSIFLLACDVLARVVIAPYEVPVSVVVGVLGSFIFITLLMRRKTA</sequence>
<dbReference type="EMBL" id="JAFLWD010000032">
    <property type="protein sequence ID" value="MBO0441168.1"/>
    <property type="molecule type" value="Genomic_DNA"/>
</dbReference>
<keyword evidence="6 8" id="KW-1133">Transmembrane helix</keyword>
<keyword evidence="4" id="KW-1003">Cell membrane</keyword>
<evidence type="ECO:0000256" key="1">
    <source>
        <dbReference type="ARBA" id="ARBA00004651"/>
    </source>
</evidence>
<keyword evidence="10" id="KW-1185">Reference proteome</keyword>
<accession>A0ABS3H0Y4</accession>
<keyword evidence="3" id="KW-0813">Transport</keyword>
<evidence type="ECO:0000256" key="6">
    <source>
        <dbReference type="ARBA" id="ARBA00022989"/>
    </source>
</evidence>